<comment type="caution">
    <text evidence="2">The sequence shown here is derived from an EMBL/GenBank/DDBJ whole genome shotgun (WGS) entry which is preliminary data.</text>
</comment>
<dbReference type="CDD" id="cd00170">
    <property type="entry name" value="SEC14"/>
    <property type="match status" value="1"/>
</dbReference>
<evidence type="ECO:0000259" key="1">
    <source>
        <dbReference type="PROSITE" id="PS50191"/>
    </source>
</evidence>
<dbReference type="InterPro" id="IPR001251">
    <property type="entry name" value="CRAL-TRIO_dom"/>
</dbReference>
<gene>
    <name evidence="2" type="primary">sec14_1</name>
    <name evidence="2" type="ORF">Hypma_004751</name>
</gene>
<reference evidence="2" key="1">
    <citation type="submission" date="2018-04" db="EMBL/GenBank/DDBJ databases">
        <title>Whole genome sequencing of Hypsizygus marmoreus.</title>
        <authorList>
            <person name="Choi I.-G."/>
            <person name="Min B."/>
            <person name="Kim J.-G."/>
            <person name="Kim S."/>
            <person name="Oh Y.-L."/>
            <person name="Kong W.-S."/>
            <person name="Park H."/>
            <person name="Jeong J."/>
            <person name="Song E.-S."/>
        </authorList>
    </citation>
    <scope>NUCLEOTIDE SEQUENCE [LARGE SCALE GENOMIC DNA]</scope>
    <source>
        <strain evidence="2">51987-8</strain>
    </source>
</reference>
<dbReference type="SMART" id="SM01100">
    <property type="entry name" value="CRAL_TRIO_N"/>
    <property type="match status" value="1"/>
</dbReference>
<dbReference type="Gene3D" id="1.10.8.20">
    <property type="entry name" value="N-terminal domain of phosphatidylinositol transfer protein sec14p"/>
    <property type="match status" value="1"/>
</dbReference>
<dbReference type="SUPFAM" id="SSF52087">
    <property type="entry name" value="CRAL/TRIO domain"/>
    <property type="match status" value="1"/>
</dbReference>
<dbReference type="EMBL" id="LUEZ02000184">
    <property type="protein sequence ID" value="RDB15322.1"/>
    <property type="molecule type" value="Genomic_DNA"/>
</dbReference>
<dbReference type="InterPro" id="IPR036865">
    <property type="entry name" value="CRAL-TRIO_dom_sf"/>
</dbReference>
<dbReference type="AlphaFoldDB" id="A0A369J1P9"/>
<sequence length="366" mass="41034">MTSVDDDAKQMMTLTVMMITSRLRRFHTHSPMANPDSSIPVHPFAGHLGNLTASQQEALDTFKAALTKSGLYTPATDHSSVASHDDTTLLRFLRARAFNPAAARNQFADAEAWRKRHDVDALYSSFEVDEFERSKRFYPRWTGRRDKNGRPVYVYHLASLAPIQKDLDAVPADRRYQRMCVYIYLLHPSTPPPHPLTRTPHPSVALYEYMSRFAFPLCTHLPRPHPASPISSTTTIIDLHGVSFASMWSLRGHLQEASKLATANYPETLGVIAVVNSPAFFPTVWGWIKGWFDPPTRHKIHILSSDPGPTLLSLIHAPDLPRTYGGELDWAFHDEPSLCDHAREAVRGEEAPRGPVVFVDGAVARP</sequence>
<organism evidence="2 3">
    <name type="scientific">Hypsizygus marmoreus</name>
    <name type="common">White beech mushroom</name>
    <name type="synonym">Agaricus marmoreus</name>
    <dbReference type="NCBI Taxonomy" id="39966"/>
    <lineage>
        <taxon>Eukaryota</taxon>
        <taxon>Fungi</taxon>
        <taxon>Dikarya</taxon>
        <taxon>Basidiomycota</taxon>
        <taxon>Agaricomycotina</taxon>
        <taxon>Agaricomycetes</taxon>
        <taxon>Agaricomycetidae</taxon>
        <taxon>Agaricales</taxon>
        <taxon>Tricholomatineae</taxon>
        <taxon>Lyophyllaceae</taxon>
        <taxon>Hypsizygus</taxon>
    </lineage>
</organism>
<dbReference type="Proteomes" id="UP000076154">
    <property type="component" value="Unassembled WGS sequence"/>
</dbReference>
<proteinExistence type="predicted"/>
<dbReference type="SMART" id="SM00516">
    <property type="entry name" value="SEC14"/>
    <property type="match status" value="1"/>
</dbReference>
<dbReference type="InterPro" id="IPR051026">
    <property type="entry name" value="PI/PC_transfer"/>
</dbReference>
<dbReference type="PANTHER" id="PTHR45657:SF3">
    <property type="entry name" value="TRANSPORTER, PUTATIVE (AFU_ORTHOLOGUE AFUA_5G09260)-RELATED"/>
    <property type="match status" value="1"/>
</dbReference>
<dbReference type="STRING" id="39966.A0A369J1P9"/>
<evidence type="ECO:0000313" key="3">
    <source>
        <dbReference type="Proteomes" id="UP000076154"/>
    </source>
</evidence>
<dbReference type="SUPFAM" id="SSF46938">
    <property type="entry name" value="CRAL/TRIO N-terminal domain"/>
    <property type="match status" value="1"/>
</dbReference>
<accession>A0A369J1P9</accession>
<dbReference type="InterPro" id="IPR011074">
    <property type="entry name" value="CRAL/TRIO_N_dom"/>
</dbReference>
<keyword evidence="3" id="KW-1185">Reference proteome</keyword>
<dbReference type="InterPro" id="IPR036273">
    <property type="entry name" value="CRAL/TRIO_N_dom_sf"/>
</dbReference>
<protein>
    <submittedName>
        <fullName evidence="2">Sec14 cytosolic factor</fullName>
    </submittedName>
</protein>
<dbReference type="PROSITE" id="PS50191">
    <property type="entry name" value="CRAL_TRIO"/>
    <property type="match status" value="1"/>
</dbReference>
<dbReference type="InParanoid" id="A0A369J1P9"/>
<dbReference type="Pfam" id="PF00650">
    <property type="entry name" value="CRAL_TRIO"/>
    <property type="match status" value="1"/>
</dbReference>
<name>A0A369J1P9_HYPMA</name>
<dbReference type="Pfam" id="PF03765">
    <property type="entry name" value="CRAL_TRIO_N"/>
    <property type="match status" value="1"/>
</dbReference>
<feature type="domain" description="CRAL-TRIO" evidence="1">
    <location>
        <begin position="130"/>
        <end position="332"/>
    </location>
</feature>
<dbReference type="PANTHER" id="PTHR45657">
    <property type="entry name" value="CRAL-TRIO DOMAIN-CONTAINING PROTEIN YKL091C-RELATED"/>
    <property type="match status" value="1"/>
</dbReference>
<evidence type="ECO:0000313" key="2">
    <source>
        <dbReference type="EMBL" id="RDB15322.1"/>
    </source>
</evidence>
<dbReference type="Gene3D" id="3.40.525.10">
    <property type="entry name" value="CRAL-TRIO lipid binding domain"/>
    <property type="match status" value="1"/>
</dbReference>
<dbReference type="OrthoDB" id="30289at2759"/>